<dbReference type="InterPro" id="IPR036397">
    <property type="entry name" value="RNaseH_sf"/>
</dbReference>
<dbReference type="AlphaFoldDB" id="A0A397A884"/>
<dbReference type="VEuPathDB" id="FungiDB:H257_10428"/>
<gene>
    <name evidence="1" type="ORF">DYB36_008123</name>
</gene>
<dbReference type="PANTHER" id="PTHR47169:SF2">
    <property type="entry name" value="OS01G0541250 PROTEIN"/>
    <property type="match status" value="1"/>
</dbReference>
<dbReference type="EMBL" id="QUSZ01007652">
    <property type="protein sequence ID" value="RHY01949.1"/>
    <property type="molecule type" value="Genomic_DNA"/>
</dbReference>
<organism evidence="1 2">
    <name type="scientific">Aphanomyces astaci</name>
    <name type="common">Crayfish plague agent</name>
    <dbReference type="NCBI Taxonomy" id="112090"/>
    <lineage>
        <taxon>Eukaryota</taxon>
        <taxon>Sar</taxon>
        <taxon>Stramenopiles</taxon>
        <taxon>Oomycota</taxon>
        <taxon>Saprolegniomycetes</taxon>
        <taxon>Saprolegniales</taxon>
        <taxon>Verrucalvaceae</taxon>
        <taxon>Aphanomyces</taxon>
    </lineage>
</organism>
<dbReference type="PANTHER" id="PTHR47169">
    <property type="entry name" value="OS01G0541250 PROTEIN"/>
    <property type="match status" value="1"/>
</dbReference>
<dbReference type="InterPro" id="IPR009057">
    <property type="entry name" value="Homeodomain-like_sf"/>
</dbReference>
<evidence type="ECO:0000313" key="1">
    <source>
        <dbReference type="EMBL" id="RHY01949.1"/>
    </source>
</evidence>
<sequence length="454" mass="51229">MPSEPTQPSDVDRAIAFVKRSRSRYVIQNEILDMIIVNVTLRQDNATAKEFVEKGSTTTKPQAPRDMSLRTRLPVTSDLAKIIQDFVRQRRQGRYRTVAKDVAHFLRSQNLLEFDIESQSSKQAAYRSTQRVLAKLGYKRGKKKRGLGLRMCEANIQHRDMYGTKCAIFEFAAMTTSRANRELTTDDKTEVVKYLQDRMSLGKLPRGSIKAAAAALNLNRKTVSGIWKDFLTQGSSPSKKAGRVGRKLRYTPEHVTQLVQELPQEERSTMRDIATATGLTMGTICRNLKSGTLERRSSRLKPLLTDENRTERIDVSKRVVIQHDNASPHASVSDGVLDAIQGHFADGWEFRVRRQPPNSPDLNVLDLGFFASIQALQYKSVSRTVDDVIRSTLAAFDELSEEKLDNVFLTLQAVMRIVLEHNGDNHFRLPHLHKEAMRRAGTLVANVACPVSLL</sequence>
<accession>A0A397A884</accession>
<dbReference type="VEuPathDB" id="FungiDB:H257_11380"/>
<dbReference type="Proteomes" id="UP000265427">
    <property type="component" value="Unassembled WGS sequence"/>
</dbReference>
<dbReference type="Gene3D" id="3.30.420.10">
    <property type="entry name" value="Ribonuclease H-like superfamily/Ribonuclease H"/>
    <property type="match status" value="1"/>
</dbReference>
<evidence type="ECO:0008006" key="3">
    <source>
        <dbReference type="Google" id="ProtNLM"/>
    </source>
</evidence>
<proteinExistence type="predicted"/>
<evidence type="ECO:0000313" key="2">
    <source>
        <dbReference type="Proteomes" id="UP000265427"/>
    </source>
</evidence>
<name>A0A397A884_APHAT</name>
<dbReference type="GO" id="GO:0003676">
    <property type="term" value="F:nucleic acid binding"/>
    <property type="evidence" value="ECO:0007669"/>
    <property type="project" value="InterPro"/>
</dbReference>
<reference evidence="1 2" key="1">
    <citation type="submission" date="2018-08" db="EMBL/GenBank/DDBJ databases">
        <title>Aphanomyces genome sequencing and annotation.</title>
        <authorList>
            <person name="Minardi D."/>
            <person name="Oidtmann B."/>
            <person name="Van Der Giezen M."/>
            <person name="Studholme D.J."/>
        </authorList>
    </citation>
    <scope>NUCLEOTIDE SEQUENCE [LARGE SCALE GENOMIC DNA]</scope>
    <source>
        <strain evidence="1 2">Kv</strain>
    </source>
</reference>
<comment type="caution">
    <text evidence="1">The sequence shown here is derived from an EMBL/GenBank/DDBJ whole genome shotgun (WGS) entry which is preliminary data.</text>
</comment>
<dbReference type="SUPFAM" id="SSF46689">
    <property type="entry name" value="Homeodomain-like"/>
    <property type="match status" value="1"/>
</dbReference>
<protein>
    <recommendedName>
        <fullName evidence="3">Transposase Tc1-like domain-containing protein</fullName>
    </recommendedName>
</protein>